<dbReference type="Gene3D" id="1.10.1000.11">
    <property type="entry name" value="Arf Nucleotide-binding Site Opener,domain 2"/>
    <property type="match status" value="1"/>
</dbReference>
<evidence type="ECO:0000259" key="2">
    <source>
        <dbReference type="PROSITE" id="PS50003"/>
    </source>
</evidence>
<feature type="region of interest" description="Disordered" evidence="1">
    <location>
        <begin position="1"/>
        <end position="71"/>
    </location>
</feature>
<evidence type="ECO:0000313" key="5">
    <source>
        <dbReference type="Proteomes" id="UP000326924"/>
    </source>
</evidence>
<dbReference type="Pfam" id="PF00169">
    <property type="entry name" value="PH"/>
    <property type="match status" value="1"/>
</dbReference>
<dbReference type="SMART" id="SM00222">
    <property type="entry name" value="Sec7"/>
    <property type="match status" value="1"/>
</dbReference>
<dbReference type="AlphaFoldDB" id="A0A5J5F069"/>
<keyword evidence="5" id="KW-1185">Reference proteome</keyword>
<dbReference type="CDD" id="cd00171">
    <property type="entry name" value="Sec7"/>
    <property type="match status" value="1"/>
</dbReference>
<dbReference type="InterPro" id="IPR000904">
    <property type="entry name" value="Sec7_dom"/>
</dbReference>
<feature type="compositionally biased region" description="Basic and acidic residues" evidence="1">
    <location>
        <begin position="59"/>
        <end position="71"/>
    </location>
</feature>
<feature type="compositionally biased region" description="Basic and acidic residues" evidence="1">
    <location>
        <begin position="756"/>
        <end position="773"/>
    </location>
</feature>
<comment type="caution">
    <text evidence="4">The sequence shown here is derived from an EMBL/GenBank/DDBJ whole genome shotgun (WGS) entry which is preliminary data.</text>
</comment>
<feature type="compositionally biased region" description="Low complexity" evidence="1">
    <location>
        <begin position="14"/>
        <end position="25"/>
    </location>
</feature>
<feature type="region of interest" description="Disordered" evidence="1">
    <location>
        <begin position="631"/>
        <end position="926"/>
    </location>
</feature>
<evidence type="ECO:0000259" key="3">
    <source>
        <dbReference type="PROSITE" id="PS50190"/>
    </source>
</evidence>
<dbReference type="SMART" id="SM00233">
    <property type="entry name" value="PH"/>
    <property type="match status" value="1"/>
</dbReference>
<name>A0A5J5F069_9PEZI</name>
<evidence type="ECO:0000256" key="1">
    <source>
        <dbReference type="SAM" id="MobiDB-lite"/>
    </source>
</evidence>
<dbReference type="GO" id="GO:0032012">
    <property type="term" value="P:regulation of ARF protein signal transduction"/>
    <property type="evidence" value="ECO:0007669"/>
    <property type="project" value="InterPro"/>
</dbReference>
<gene>
    <name evidence="4" type="ORF">FN846DRAFT_777421</name>
</gene>
<feature type="compositionally biased region" description="Polar residues" evidence="1">
    <location>
        <begin position="896"/>
        <end position="912"/>
    </location>
</feature>
<feature type="compositionally biased region" description="Basic and acidic residues" evidence="1">
    <location>
        <begin position="1"/>
        <end position="10"/>
    </location>
</feature>
<dbReference type="PANTHER" id="PTHR10663:SF405">
    <property type="entry name" value="ARF GUANINE NUCLEOTIDE EXCHANGE FACTOR SYT1"/>
    <property type="match status" value="1"/>
</dbReference>
<dbReference type="InterPro" id="IPR035999">
    <property type="entry name" value="Sec7_dom_sf"/>
</dbReference>
<dbReference type="PANTHER" id="PTHR10663">
    <property type="entry name" value="GUANYL-NUCLEOTIDE EXCHANGE FACTOR"/>
    <property type="match status" value="1"/>
</dbReference>
<dbReference type="GO" id="GO:0005085">
    <property type="term" value="F:guanyl-nucleotide exchange factor activity"/>
    <property type="evidence" value="ECO:0007669"/>
    <property type="project" value="InterPro"/>
</dbReference>
<dbReference type="Pfam" id="PF01369">
    <property type="entry name" value="Sec7"/>
    <property type="match status" value="1"/>
</dbReference>
<dbReference type="PROSITE" id="PS50003">
    <property type="entry name" value="PH_DOMAIN"/>
    <property type="match status" value="1"/>
</dbReference>
<protein>
    <recommendedName>
        <fullName evidence="6">SEC7 domain-containing protein</fullName>
    </recommendedName>
</protein>
<dbReference type="InterPro" id="IPR001849">
    <property type="entry name" value="PH_domain"/>
</dbReference>
<feature type="compositionally biased region" description="Low complexity" evidence="1">
    <location>
        <begin position="736"/>
        <end position="747"/>
    </location>
</feature>
<feature type="domain" description="SEC7" evidence="3">
    <location>
        <begin position="45"/>
        <end position="221"/>
    </location>
</feature>
<dbReference type="InterPro" id="IPR023394">
    <property type="entry name" value="Sec7_C_sf"/>
</dbReference>
<dbReference type="InterPro" id="IPR011993">
    <property type="entry name" value="PH-like_dom_sf"/>
</dbReference>
<dbReference type="SUPFAM" id="SSF48425">
    <property type="entry name" value="Sec7 domain"/>
    <property type="match status" value="1"/>
</dbReference>
<feature type="domain" description="PH" evidence="2">
    <location>
        <begin position="347"/>
        <end position="475"/>
    </location>
</feature>
<reference evidence="4 5" key="1">
    <citation type="submission" date="2019-09" db="EMBL/GenBank/DDBJ databases">
        <title>Draft genome of the ectomycorrhizal ascomycete Sphaerosporella brunnea.</title>
        <authorList>
            <consortium name="DOE Joint Genome Institute"/>
            <person name="Benucci G.M."/>
            <person name="Marozzi G."/>
            <person name="Antonielli L."/>
            <person name="Sanchez S."/>
            <person name="Marco P."/>
            <person name="Wang X."/>
            <person name="Falini L.B."/>
            <person name="Barry K."/>
            <person name="Haridas S."/>
            <person name="Lipzen A."/>
            <person name="Labutti K."/>
            <person name="Grigoriev I.V."/>
            <person name="Murat C."/>
            <person name="Martin F."/>
            <person name="Albertini E."/>
            <person name="Donnini D."/>
            <person name="Bonito G."/>
        </authorList>
    </citation>
    <scope>NUCLEOTIDE SEQUENCE [LARGE SCALE GENOMIC DNA]</scope>
    <source>
        <strain evidence="4 5">Sb_GMNB300</strain>
    </source>
</reference>
<sequence length="956" mass="106095">MSSAEQHCEGRNSGGSSRFGGLLLGRIRRDSEPAFGGPGTRTSSPQPHLALSQPVSGKASHEISIPKRNDEDTPPVYLSKLFEAISKSVVASLLARNGDPFHWAVLKAYMETFDFESDPMDMALRKLLMEVELPSETQQIDRVLQAFADRYHECNPFVYKDSDQAYYIAFSLIMLHTDFFNKNNKHKMQKADYVKNTSRAIDKEGILKDILECFYANIIYTPFIRLEDEFDINGQKIVSHRPKKSIFSRAVNSYDGKRIKEPVDPYLLIIEGQLDLLRASLKDVIQFEDPYSYCGTASRLDMTALHRAFFRSGILQIVSARSRPDAFMTQQSTENPDGADPGVVEMKVTKVGLLWRKETKKKKTRSPWHEWGAILTGSQLYFFRNIAWVKSLMHQYEVHHKQGLGTPVIFKPPLEEFKPDAQISTDDAVALLDKSYKKHKNAFAFIRHGGIQEYFIADSEADMNDWLAKLNYAATFRTAGVRMRGVVGAGYDGQRLRGIRRMESVSGSSNGHSVITPTGEVSIVRNEIDHKLAAEVAAARREVVQTRIFDSEERLAVANRELQTHLRNGRHLTILTPIQPRTREQVVMAAATLAANLQWVRMQMWKLRCHRDILALDLDEERLTTREQVKNELSISPPIPTPRIAPSLQSSPSLDESAAGQTPTQANFSPLSNEQLSQVTSHSSHVPSHKSTPSGSDHAISPVTFDKDTTPGSPSASSKMVGRDDESIDNSRSHRSSSPARSYSSVGGDHDDDDKEAGKEKEKGKGKGKEKGSSRPSVRKGIQRTLRETQGIGHRRAKSNAEEALSAEKKSTGDEGLARGAGSFTVHGKKASVITFGSEWQSMSPEDRLKRNKSTQADSDAGTITGETESLHSALSFSRRGSQAAVPRKDDDSERTLLQPTPSFSRRGSNTNAKEEGLAEVPEGSTIGEETLIGKLNGFKEDMIENEVVSPVVIGA</sequence>
<accession>A0A5J5F069</accession>
<feature type="compositionally biased region" description="Basic and acidic residues" evidence="1">
    <location>
        <begin position="721"/>
        <end position="732"/>
    </location>
</feature>
<feature type="compositionally biased region" description="Polar residues" evidence="1">
    <location>
        <begin position="647"/>
        <end position="695"/>
    </location>
</feature>
<evidence type="ECO:0008006" key="6">
    <source>
        <dbReference type="Google" id="ProtNLM"/>
    </source>
</evidence>
<dbReference type="OrthoDB" id="430364at2759"/>
<feature type="compositionally biased region" description="Basic and acidic residues" evidence="1">
    <location>
        <begin position="806"/>
        <end position="817"/>
    </location>
</feature>
<feature type="compositionally biased region" description="Polar residues" evidence="1">
    <location>
        <begin position="865"/>
        <end position="881"/>
    </location>
</feature>
<evidence type="ECO:0000313" key="4">
    <source>
        <dbReference type="EMBL" id="KAA8908365.1"/>
    </source>
</evidence>
<dbReference type="EMBL" id="VXIS01000069">
    <property type="protein sequence ID" value="KAA8908365.1"/>
    <property type="molecule type" value="Genomic_DNA"/>
</dbReference>
<proteinExistence type="predicted"/>
<dbReference type="Gene3D" id="2.30.29.30">
    <property type="entry name" value="Pleckstrin-homology domain (PH domain)/Phosphotyrosine-binding domain (PTB)"/>
    <property type="match status" value="1"/>
</dbReference>
<dbReference type="FunFam" id="1.10.1000.11:FF:000002">
    <property type="entry name" value="Cytohesin 1"/>
    <property type="match status" value="1"/>
</dbReference>
<dbReference type="InParanoid" id="A0A5J5F069"/>
<dbReference type="PROSITE" id="PS50190">
    <property type="entry name" value="SEC7"/>
    <property type="match status" value="1"/>
</dbReference>
<organism evidence="4 5">
    <name type="scientific">Sphaerosporella brunnea</name>
    <dbReference type="NCBI Taxonomy" id="1250544"/>
    <lineage>
        <taxon>Eukaryota</taxon>
        <taxon>Fungi</taxon>
        <taxon>Dikarya</taxon>
        <taxon>Ascomycota</taxon>
        <taxon>Pezizomycotina</taxon>
        <taxon>Pezizomycetes</taxon>
        <taxon>Pezizales</taxon>
        <taxon>Pyronemataceae</taxon>
        <taxon>Sphaerosporella</taxon>
    </lineage>
</organism>
<dbReference type="Proteomes" id="UP000326924">
    <property type="component" value="Unassembled WGS sequence"/>
</dbReference>
<dbReference type="SUPFAM" id="SSF50729">
    <property type="entry name" value="PH domain-like"/>
    <property type="match status" value="1"/>
</dbReference>